<name>A0A1Q3E159_LENED</name>
<proteinExistence type="predicted"/>
<dbReference type="Proteomes" id="UP000188533">
    <property type="component" value="Unassembled WGS sequence"/>
</dbReference>
<protein>
    <submittedName>
        <fullName evidence="1">Uncharacterized protein</fullName>
    </submittedName>
</protein>
<reference evidence="1 2" key="1">
    <citation type="submission" date="2016-08" db="EMBL/GenBank/DDBJ databases">
        <authorList>
            <consortium name="Lentinula edodes genome sequencing consortium"/>
            <person name="Sakamoto Y."/>
            <person name="Nakade K."/>
            <person name="Sato S."/>
            <person name="Yoshida Y."/>
            <person name="Miyazaki K."/>
            <person name="Natsume S."/>
            <person name="Konno N."/>
        </authorList>
    </citation>
    <scope>NUCLEOTIDE SEQUENCE [LARGE SCALE GENOMIC DNA]</scope>
    <source>
        <strain evidence="1 2">NBRC 111202</strain>
    </source>
</reference>
<comment type="caution">
    <text evidence="1">The sequence shown here is derived from an EMBL/GenBank/DDBJ whole genome shotgun (WGS) entry which is preliminary data.</text>
</comment>
<reference evidence="1 2" key="2">
    <citation type="submission" date="2017-02" db="EMBL/GenBank/DDBJ databases">
        <title>A genome survey and senescence transcriptome analysis in Lentinula edodes.</title>
        <authorList>
            <person name="Sakamoto Y."/>
            <person name="Nakade K."/>
            <person name="Sato S."/>
            <person name="Yoshida Y."/>
            <person name="Miyazaki K."/>
            <person name="Natsume S."/>
            <person name="Konno N."/>
        </authorList>
    </citation>
    <scope>NUCLEOTIDE SEQUENCE [LARGE SCALE GENOMIC DNA]</scope>
    <source>
        <strain evidence="1 2">NBRC 111202</strain>
    </source>
</reference>
<dbReference type="EMBL" id="BDGU01000043">
    <property type="protein sequence ID" value="GAW00891.1"/>
    <property type="molecule type" value="Genomic_DNA"/>
</dbReference>
<organism evidence="1 2">
    <name type="scientific">Lentinula edodes</name>
    <name type="common">Shiitake mushroom</name>
    <name type="synonym">Lentinus edodes</name>
    <dbReference type="NCBI Taxonomy" id="5353"/>
    <lineage>
        <taxon>Eukaryota</taxon>
        <taxon>Fungi</taxon>
        <taxon>Dikarya</taxon>
        <taxon>Basidiomycota</taxon>
        <taxon>Agaricomycotina</taxon>
        <taxon>Agaricomycetes</taxon>
        <taxon>Agaricomycetidae</taxon>
        <taxon>Agaricales</taxon>
        <taxon>Marasmiineae</taxon>
        <taxon>Omphalotaceae</taxon>
        <taxon>Lentinula</taxon>
    </lineage>
</organism>
<sequence length="71" mass="8011">MLSDFAAEIYFDSLGCITFEVFVKAKVASGTGDPVFRYHVKSNYLGRPLFELSPLTPLALGHYFSRLRHNV</sequence>
<dbReference type="AlphaFoldDB" id="A0A1Q3E159"/>
<accession>A0A1Q3E159</accession>
<keyword evidence="2" id="KW-1185">Reference proteome</keyword>
<gene>
    <name evidence="1" type="ORF">LENED_002447</name>
</gene>
<evidence type="ECO:0000313" key="1">
    <source>
        <dbReference type="EMBL" id="GAW00891.1"/>
    </source>
</evidence>
<evidence type="ECO:0000313" key="2">
    <source>
        <dbReference type="Proteomes" id="UP000188533"/>
    </source>
</evidence>